<proteinExistence type="predicted"/>
<dbReference type="EnsemblPlants" id="Pp3c27_4280V3.1">
    <property type="protein sequence ID" value="PAC:32952110.CDS.1"/>
    <property type="gene ID" value="Pp3c27_4280"/>
</dbReference>
<dbReference type="InterPro" id="IPR054289">
    <property type="entry name" value="DUF7025"/>
</dbReference>
<evidence type="ECO:0000313" key="5">
    <source>
        <dbReference type="EMBL" id="PNR26333.1"/>
    </source>
</evidence>
<dbReference type="EMBL" id="ABEU02000027">
    <property type="protein sequence ID" value="PNR26333.1"/>
    <property type="molecule type" value="Genomic_DNA"/>
</dbReference>
<feature type="region of interest" description="Disordered" evidence="1">
    <location>
        <begin position="59"/>
        <end position="143"/>
    </location>
</feature>
<feature type="region of interest" description="Disordered" evidence="1">
    <location>
        <begin position="772"/>
        <end position="796"/>
    </location>
</feature>
<accession>A0A2K1IAM4</accession>
<keyword evidence="2" id="KW-1133">Transmembrane helix</keyword>
<evidence type="ECO:0000259" key="3">
    <source>
        <dbReference type="Pfam" id="PF00004"/>
    </source>
</evidence>
<dbReference type="PANTHER" id="PTHR46411">
    <property type="entry name" value="FAMILY ATPASE, PUTATIVE-RELATED"/>
    <property type="match status" value="1"/>
</dbReference>
<dbReference type="EnsemblPlants" id="Pp3c27_4280V3.2">
    <property type="protein sequence ID" value="PAC:32952111.CDS.1"/>
    <property type="gene ID" value="Pp3c27_4280"/>
</dbReference>
<evidence type="ECO:0000256" key="1">
    <source>
        <dbReference type="SAM" id="MobiDB-lite"/>
    </source>
</evidence>
<dbReference type="Pfam" id="PF00004">
    <property type="entry name" value="AAA"/>
    <property type="match status" value="1"/>
</dbReference>
<dbReference type="InterPro" id="IPR027417">
    <property type="entry name" value="P-loop_NTPase"/>
</dbReference>
<sequence length="796" mass="89851">MDPMVSATWINAIASALLVVLASGFFVAVGAYKFGKAEARISSRSSSSSSSRCYGMRCDAPWPSPPTPPTAIAEVPSADAKDEKQLRDKKDAPQPKEEKKLKKEKDDESEDSDAEASSGESEQVSLSEGEQKKNKKEMEKKVKSDDWEWPVYDEFWNKNACRMKRKLRKPEKVEVTAAPFEVTYEQERGLPDLVTVKLRSKYLIQVAKKFMPEDENLAVEHPQIEAKDMFHALSSFTEAYETSLEDGKSLAKYHLKHLLRFLNSEFKDTVAQVSRVHREKKVSWNMLWAFFPKGQRVYYTCQLTGQTLQGIVRYKYYYVTPAGNKFRVDIEVRDYNSKRYTKCYKNIKVDNYKGEKSFDTIGICPMDLLKPAEAADMESMFLHNGKKFYNIAKQGHSYLQYQGSRLRMELVGKCWQLKKQKADGRVMVDLMSFARMNPAYPLDNASPPKTSCCSSEDAICSVEGMPSDEELMLAPAVVYGFSFSNKLWGCFDINGFTDIQFDDQAFDRDLVLSDPSRKEMLLALVSHYLRNDGVEDLPKLDPISNKGDGCIFLCYGPPGTGKTLTAESMAEKLRRPLWSISVFELGTTAQELETRLVESLDIASQWNAVLLLDEADIYMEKRTSNGDPNRIAMTAIFLRLLEYYRGVLFLTTNRVASFDDAFCSRISMFLRYHRLAGAQKDAVWASLLGRAGIQNPDLTQFNDSTLNGREIRNTIRIAQTWAKGSGVELTTDHVLQVVKMLGEFRSDLEGAISEEPEERSFSKALAKVRSLKSSNGGLNGNFVSVSGGDQSSEEAY</sequence>
<dbReference type="GO" id="GO:0005524">
    <property type="term" value="F:ATP binding"/>
    <property type="evidence" value="ECO:0007669"/>
    <property type="project" value="InterPro"/>
</dbReference>
<dbReference type="InterPro" id="IPR003959">
    <property type="entry name" value="ATPase_AAA_core"/>
</dbReference>
<dbReference type="AlphaFoldDB" id="A0A2K1IAM4"/>
<reference evidence="5 7" key="1">
    <citation type="journal article" date="2008" name="Science">
        <title>The Physcomitrella genome reveals evolutionary insights into the conquest of land by plants.</title>
        <authorList>
            <person name="Rensing S."/>
            <person name="Lang D."/>
            <person name="Zimmer A."/>
            <person name="Terry A."/>
            <person name="Salamov A."/>
            <person name="Shapiro H."/>
            <person name="Nishiyama T."/>
            <person name="Perroud P.-F."/>
            <person name="Lindquist E."/>
            <person name="Kamisugi Y."/>
            <person name="Tanahashi T."/>
            <person name="Sakakibara K."/>
            <person name="Fujita T."/>
            <person name="Oishi K."/>
            <person name="Shin-I T."/>
            <person name="Kuroki Y."/>
            <person name="Toyoda A."/>
            <person name="Suzuki Y."/>
            <person name="Hashimoto A."/>
            <person name="Yamaguchi K."/>
            <person name="Sugano A."/>
            <person name="Kohara Y."/>
            <person name="Fujiyama A."/>
            <person name="Anterola A."/>
            <person name="Aoki S."/>
            <person name="Ashton N."/>
            <person name="Barbazuk W.B."/>
            <person name="Barker E."/>
            <person name="Bennetzen J."/>
            <person name="Bezanilla M."/>
            <person name="Blankenship R."/>
            <person name="Cho S.H."/>
            <person name="Dutcher S."/>
            <person name="Estelle M."/>
            <person name="Fawcett J.A."/>
            <person name="Gundlach H."/>
            <person name="Hanada K."/>
            <person name="Heyl A."/>
            <person name="Hicks K.A."/>
            <person name="Hugh J."/>
            <person name="Lohr M."/>
            <person name="Mayer K."/>
            <person name="Melkozernov A."/>
            <person name="Murata T."/>
            <person name="Nelson D."/>
            <person name="Pils B."/>
            <person name="Prigge M."/>
            <person name="Reiss B."/>
            <person name="Renner T."/>
            <person name="Rombauts S."/>
            <person name="Rushton P."/>
            <person name="Sanderfoot A."/>
            <person name="Schween G."/>
            <person name="Shiu S.-H."/>
            <person name="Stueber K."/>
            <person name="Theodoulou F.L."/>
            <person name="Tu H."/>
            <person name="Van de Peer Y."/>
            <person name="Verrier P.J."/>
            <person name="Waters E."/>
            <person name="Wood A."/>
            <person name="Yang L."/>
            <person name="Cove D."/>
            <person name="Cuming A."/>
            <person name="Hasebe M."/>
            <person name="Lucas S."/>
            <person name="Mishler D.B."/>
            <person name="Reski R."/>
            <person name="Grigoriev I."/>
            <person name="Quatrano R.S."/>
            <person name="Boore J.L."/>
        </authorList>
    </citation>
    <scope>NUCLEOTIDE SEQUENCE [LARGE SCALE GENOMIC DNA]</scope>
    <source>
        <strain evidence="6 7">cv. Gransden 2004</strain>
    </source>
</reference>
<keyword evidence="2" id="KW-0472">Membrane</keyword>
<reference evidence="5 7" key="2">
    <citation type="journal article" date="2018" name="Plant J.">
        <title>The Physcomitrella patens chromosome-scale assembly reveals moss genome structure and evolution.</title>
        <authorList>
            <person name="Lang D."/>
            <person name="Ullrich K.K."/>
            <person name="Murat F."/>
            <person name="Fuchs J."/>
            <person name="Jenkins J."/>
            <person name="Haas F.B."/>
            <person name="Piednoel M."/>
            <person name="Gundlach H."/>
            <person name="Van Bel M."/>
            <person name="Meyberg R."/>
            <person name="Vives C."/>
            <person name="Morata J."/>
            <person name="Symeonidi A."/>
            <person name="Hiss M."/>
            <person name="Muchero W."/>
            <person name="Kamisugi Y."/>
            <person name="Saleh O."/>
            <person name="Blanc G."/>
            <person name="Decker E.L."/>
            <person name="van Gessel N."/>
            <person name="Grimwood J."/>
            <person name="Hayes R.D."/>
            <person name="Graham S.W."/>
            <person name="Gunter L.E."/>
            <person name="McDaniel S.F."/>
            <person name="Hoernstein S.N.W."/>
            <person name="Larsson A."/>
            <person name="Li F.W."/>
            <person name="Perroud P.F."/>
            <person name="Phillips J."/>
            <person name="Ranjan P."/>
            <person name="Rokshar D.S."/>
            <person name="Rothfels C.J."/>
            <person name="Schneider L."/>
            <person name="Shu S."/>
            <person name="Stevenson D.W."/>
            <person name="Thummler F."/>
            <person name="Tillich M."/>
            <person name="Villarreal Aguilar J.C."/>
            <person name="Widiez T."/>
            <person name="Wong G.K."/>
            <person name="Wymore A."/>
            <person name="Zhang Y."/>
            <person name="Zimmer A.D."/>
            <person name="Quatrano R.S."/>
            <person name="Mayer K.F.X."/>
            <person name="Goodstein D."/>
            <person name="Casacuberta J.M."/>
            <person name="Vandepoele K."/>
            <person name="Reski R."/>
            <person name="Cuming A.C."/>
            <person name="Tuskan G.A."/>
            <person name="Maumus F."/>
            <person name="Salse J."/>
            <person name="Schmutz J."/>
            <person name="Rensing S.A."/>
        </authorList>
    </citation>
    <scope>NUCLEOTIDE SEQUENCE [LARGE SCALE GENOMIC DNA]</scope>
    <source>
        <strain evidence="6 7">cv. Gransden 2004</strain>
    </source>
</reference>
<feature type="domain" description="DUF7025" evidence="4">
    <location>
        <begin position="277"/>
        <end position="368"/>
    </location>
</feature>
<organism evidence="5">
    <name type="scientific">Physcomitrium patens</name>
    <name type="common">Spreading-leaved earth moss</name>
    <name type="synonym">Physcomitrella patens</name>
    <dbReference type="NCBI Taxonomy" id="3218"/>
    <lineage>
        <taxon>Eukaryota</taxon>
        <taxon>Viridiplantae</taxon>
        <taxon>Streptophyta</taxon>
        <taxon>Embryophyta</taxon>
        <taxon>Bryophyta</taxon>
        <taxon>Bryophytina</taxon>
        <taxon>Bryopsida</taxon>
        <taxon>Funariidae</taxon>
        <taxon>Funariales</taxon>
        <taxon>Funariaceae</taxon>
        <taxon>Physcomitrium</taxon>
    </lineage>
</organism>
<evidence type="ECO:0000256" key="2">
    <source>
        <dbReference type="SAM" id="Phobius"/>
    </source>
</evidence>
<dbReference type="InParanoid" id="A0A2K1IAM4"/>
<protein>
    <submittedName>
        <fullName evidence="5 6">Uncharacterized protein</fullName>
    </submittedName>
</protein>
<evidence type="ECO:0000313" key="7">
    <source>
        <dbReference type="Proteomes" id="UP000006727"/>
    </source>
</evidence>
<dbReference type="PaxDb" id="3218-PP1S54_54V6.1"/>
<dbReference type="Gene3D" id="3.40.50.300">
    <property type="entry name" value="P-loop containing nucleotide triphosphate hydrolases"/>
    <property type="match status" value="1"/>
</dbReference>
<gene>
    <name evidence="5" type="ORF">PHYPA_030908</name>
</gene>
<dbReference type="Gramene" id="Pp3c27_4280V3.1">
    <property type="protein sequence ID" value="PAC:32952110.CDS.1"/>
    <property type="gene ID" value="Pp3c27_4280"/>
</dbReference>
<evidence type="ECO:0000259" key="4">
    <source>
        <dbReference type="Pfam" id="PF22942"/>
    </source>
</evidence>
<keyword evidence="2" id="KW-0812">Transmembrane</keyword>
<dbReference type="Proteomes" id="UP000006727">
    <property type="component" value="Chromosome 27"/>
</dbReference>
<dbReference type="GO" id="GO:0016887">
    <property type="term" value="F:ATP hydrolysis activity"/>
    <property type="evidence" value="ECO:0007669"/>
    <property type="project" value="InterPro"/>
</dbReference>
<feature type="compositionally biased region" description="Basic and acidic residues" evidence="1">
    <location>
        <begin position="129"/>
        <end position="143"/>
    </location>
</feature>
<feature type="compositionally biased region" description="Basic and acidic residues" evidence="1">
    <location>
        <begin position="79"/>
        <end position="106"/>
    </location>
</feature>
<dbReference type="Pfam" id="PF22942">
    <property type="entry name" value="DUF7025"/>
    <property type="match status" value="1"/>
</dbReference>
<keyword evidence="7" id="KW-1185">Reference proteome</keyword>
<feature type="domain" description="ATPase AAA-type core" evidence="3">
    <location>
        <begin position="553"/>
        <end position="670"/>
    </location>
</feature>
<dbReference type="Gramene" id="Pp3c27_4280V3.2">
    <property type="protein sequence ID" value="PAC:32952111.CDS.1"/>
    <property type="gene ID" value="Pp3c27_4280"/>
</dbReference>
<name>A0A2K1IAM4_PHYPA</name>
<dbReference type="SUPFAM" id="SSF52540">
    <property type="entry name" value="P-loop containing nucleoside triphosphate hydrolases"/>
    <property type="match status" value="1"/>
</dbReference>
<reference evidence="6" key="3">
    <citation type="submission" date="2020-12" db="UniProtKB">
        <authorList>
            <consortium name="EnsemblPlants"/>
        </authorList>
    </citation>
    <scope>IDENTIFICATION</scope>
</reference>
<dbReference type="STRING" id="3218.A0A2K1IAM4"/>
<feature type="transmembrane region" description="Helical" evidence="2">
    <location>
        <begin position="12"/>
        <end position="34"/>
    </location>
</feature>
<evidence type="ECO:0000313" key="6">
    <source>
        <dbReference type="EnsemblPlants" id="PAC:32952110.CDS.1"/>
    </source>
</evidence>
<feature type="compositionally biased region" description="Polar residues" evidence="1">
    <location>
        <begin position="772"/>
        <end position="790"/>
    </location>
</feature>
<dbReference type="OMA" id="YHYKAYS"/>
<dbReference type="PANTHER" id="PTHR46411:SF3">
    <property type="entry name" value="AAA+ ATPASE DOMAIN-CONTAINING PROTEIN"/>
    <property type="match status" value="1"/>
</dbReference>